<dbReference type="AlphaFoldDB" id="A0AAW1SNY6"/>
<protein>
    <submittedName>
        <fullName evidence="1">Uncharacterized protein</fullName>
    </submittedName>
</protein>
<accession>A0AAW1SNY6</accession>
<organism evidence="1 2">
    <name type="scientific">Apatococcus fuscideae</name>
    <dbReference type="NCBI Taxonomy" id="2026836"/>
    <lineage>
        <taxon>Eukaryota</taxon>
        <taxon>Viridiplantae</taxon>
        <taxon>Chlorophyta</taxon>
        <taxon>core chlorophytes</taxon>
        <taxon>Trebouxiophyceae</taxon>
        <taxon>Chlorellales</taxon>
        <taxon>Chlorellaceae</taxon>
        <taxon>Apatococcus</taxon>
    </lineage>
</organism>
<dbReference type="Proteomes" id="UP001485043">
    <property type="component" value="Unassembled WGS sequence"/>
</dbReference>
<sequence length="125" mass="13776">MTTREAVGSYCPSWGSQDLAGGGAVSQALIFSTHHLTMPPDYAFHLGLYSIPPLQPGEDENVLLPLPPLVTRLRLEAERRNTGNPSGLQHARRVTWYRLEGKLKVQDYYAGRPALCYGSFSSSTL</sequence>
<proteinExistence type="predicted"/>
<evidence type="ECO:0000313" key="1">
    <source>
        <dbReference type="EMBL" id="KAK9852097.1"/>
    </source>
</evidence>
<comment type="caution">
    <text evidence="1">The sequence shown here is derived from an EMBL/GenBank/DDBJ whole genome shotgun (WGS) entry which is preliminary data.</text>
</comment>
<keyword evidence="2" id="KW-1185">Reference proteome</keyword>
<dbReference type="EMBL" id="JALJOV010001211">
    <property type="protein sequence ID" value="KAK9852097.1"/>
    <property type="molecule type" value="Genomic_DNA"/>
</dbReference>
<name>A0AAW1SNY6_9CHLO</name>
<gene>
    <name evidence="1" type="ORF">WJX84_009666</name>
</gene>
<evidence type="ECO:0000313" key="2">
    <source>
        <dbReference type="Proteomes" id="UP001485043"/>
    </source>
</evidence>
<reference evidence="1 2" key="1">
    <citation type="journal article" date="2024" name="Nat. Commun.">
        <title>Phylogenomics reveals the evolutionary origins of lichenization in chlorophyte algae.</title>
        <authorList>
            <person name="Puginier C."/>
            <person name="Libourel C."/>
            <person name="Otte J."/>
            <person name="Skaloud P."/>
            <person name="Haon M."/>
            <person name="Grisel S."/>
            <person name="Petersen M."/>
            <person name="Berrin J.G."/>
            <person name="Delaux P.M."/>
            <person name="Dal Grande F."/>
            <person name="Keller J."/>
        </authorList>
    </citation>
    <scope>NUCLEOTIDE SEQUENCE [LARGE SCALE GENOMIC DNA]</scope>
    <source>
        <strain evidence="1 2">SAG 2523</strain>
    </source>
</reference>